<comment type="caution">
    <text evidence="3">The sequence shown here is derived from an EMBL/GenBank/DDBJ whole genome shotgun (WGS) entry which is preliminary data.</text>
</comment>
<evidence type="ECO:0000313" key="4">
    <source>
        <dbReference type="Proteomes" id="UP000094819"/>
    </source>
</evidence>
<gene>
    <name evidence="3" type="ORF">L198_05245</name>
</gene>
<protein>
    <recommendedName>
        <fullName evidence="2">Carboxylesterase type B domain-containing protein</fullName>
    </recommendedName>
</protein>
<dbReference type="AlphaFoldDB" id="A0A1E3IXM1"/>
<dbReference type="Proteomes" id="UP000094819">
    <property type="component" value="Unassembled WGS sequence"/>
</dbReference>
<dbReference type="EMBL" id="AWGH01000016">
    <property type="protein sequence ID" value="ODN93383.1"/>
    <property type="molecule type" value="Genomic_DNA"/>
</dbReference>
<feature type="domain" description="Carboxylesterase type B" evidence="2">
    <location>
        <begin position="59"/>
        <end position="534"/>
    </location>
</feature>
<accession>A0A1E3IXM1</accession>
<reference evidence="3 4" key="1">
    <citation type="submission" date="2016-06" db="EMBL/GenBank/DDBJ databases">
        <title>Evolution of pathogenesis and genome organization in the Tremellales.</title>
        <authorList>
            <person name="Cuomo C."/>
            <person name="Litvintseva A."/>
            <person name="Heitman J."/>
            <person name="Chen Y."/>
            <person name="Sun S."/>
            <person name="Springer D."/>
            <person name="Dromer F."/>
            <person name="Young S."/>
            <person name="Zeng Q."/>
            <person name="Chapman S."/>
            <person name="Gujja S."/>
            <person name="Saif S."/>
            <person name="Birren B."/>
        </authorList>
    </citation>
    <scope>NUCLEOTIDE SEQUENCE [LARGE SCALE GENOMIC DNA]</scope>
    <source>
        <strain evidence="3 4">CBS 7118</strain>
    </source>
</reference>
<evidence type="ECO:0000313" key="3">
    <source>
        <dbReference type="EMBL" id="ODN93383.1"/>
    </source>
</evidence>
<feature type="chain" id="PRO_5009130017" description="Carboxylesterase type B domain-containing protein" evidence="1">
    <location>
        <begin position="22"/>
        <end position="562"/>
    </location>
</feature>
<dbReference type="Gene3D" id="3.40.50.1820">
    <property type="entry name" value="alpha/beta hydrolase"/>
    <property type="match status" value="1"/>
</dbReference>
<dbReference type="SUPFAM" id="SSF53474">
    <property type="entry name" value="alpha/beta-Hydrolases"/>
    <property type="match status" value="1"/>
</dbReference>
<dbReference type="PANTHER" id="PTHR11559">
    <property type="entry name" value="CARBOXYLESTERASE"/>
    <property type="match status" value="1"/>
</dbReference>
<dbReference type="PROSITE" id="PS00941">
    <property type="entry name" value="CARBOXYLESTERASE_B_2"/>
    <property type="match status" value="1"/>
</dbReference>
<dbReference type="GeneID" id="30194458"/>
<proteinExistence type="predicted"/>
<name>A0A1E3IXM1_9TREE</name>
<evidence type="ECO:0000256" key="1">
    <source>
        <dbReference type="SAM" id="SignalP"/>
    </source>
</evidence>
<organism evidence="3 4">
    <name type="scientific">Cryptococcus wingfieldii CBS 7118</name>
    <dbReference type="NCBI Taxonomy" id="1295528"/>
    <lineage>
        <taxon>Eukaryota</taxon>
        <taxon>Fungi</taxon>
        <taxon>Dikarya</taxon>
        <taxon>Basidiomycota</taxon>
        <taxon>Agaricomycotina</taxon>
        <taxon>Tremellomycetes</taxon>
        <taxon>Tremellales</taxon>
        <taxon>Cryptococcaceae</taxon>
        <taxon>Cryptococcus</taxon>
    </lineage>
</organism>
<dbReference type="RefSeq" id="XP_019030488.1">
    <property type="nucleotide sequence ID" value="XM_019177335.1"/>
</dbReference>
<dbReference type="InterPro" id="IPR050309">
    <property type="entry name" value="Type-B_Carboxylest/Lipase"/>
</dbReference>
<sequence length="562" mass="60678">MRIHTLFTLLSTVLTAALTAASPLTILKERADDPVATLTGAGPDGGDVEITGVNHPTFQQDYWGGIPYAKPPTGDLRFSPPQTYAYESTIFTAQISSPACMQDSDLTMSEDCLYLNVYTPSGSSGSDASLPVMVWVFGGGFQTGDAGWFNASRNLQYGVDSGKPFVFVALQYRLGAFGWGPNQATNVGLKDIKQGLSWVQSNIAAFGGDPSKVSIGNHKLFAYTHGQEQVTLFGESAGAMAIMESGAPSGTPLGPAGSTWEDAYQFFLDHVGCKSPSDGSTEWACLKALSADQLLDGQKATKSQTQWVDSRLYGPSIDGDVIPYSPHTLISNGKVANIPFIQGNNKDEGTSFAPTTLEGPESGRNLIRLIEPVPPSNATLDSLLDLYPADPTVGSPYDTGNDTFGLQPAYKRFASIIGDLKFQAPRRHFLREANKHGNTATWTYQFEQSTPGSAAQRGVWHASEIPYVYGLARPGTGQSAEYTDVDGALSDAMMEYWINFAHYSDPNGPSGATPNFTSWPAHDIFANTNILRLKGDDIEVFKDDFREEGMQFMQDNSGEFNM</sequence>
<feature type="signal peptide" evidence="1">
    <location>
        <begin position="1"/>
        <end position="21"/>
    </location>
</feature>
<evidence type="ECO:0000259" key="2">
    <source>
        <dbReference type="Pfam" id="PF00135"/>
    </source>
</evidence>
<keyword evidence="1" id="KW-0732">Signal</keyword>
<dbReference type="InterPro" id="IPR002018">
    <property type="entry name" value="CarbesteraseB"/>
</dbReference>
<dbReference type="InterPro" id="IPR019819">
    <property type="entry name" value="Carboxylesterase_B_CS"/>
</dbReference>
<dbReference type="OrthoDB" id="408631at2759"/>
<dbReference type="Pfam" id="PF00135">
    <property type="entry name" value="COesterase"/>
    <property type="match status" value="1"/>
</dbReference>
<dbReference type="InterPro" id="IPR029058">
    <property type="entry name" value="AB_hydrolase_fold"/>
</dbReference>
<keyword evidence="4" id="KW-1185">Reference proteome</keyword>